<keyword evidence="3" id="KW-1185">Reference proteome</keyword>
<protein>
    <submittedName>
        <fullName evidence="2">Uncharacterized protein</fullName>
    </submittedName>
</protein>
<dbReference type="OrthoDB" id="2228727at2759"/>
<feature type="compositionally biased region" description="Polar residues" evidence="1">
    <location>
        <begin position="21"/>
        <end position="31"/>
    </location>
</feature>
<dbReference type="EMBL" id="JAEPRB010000052">
    <property type="protein sequence ID" value="KAG2223897.1"/>
    <property type="molecule type" value="Genomic_DNA"/>
</dbReference>
<evidence type="ECO:0000256" key="1">
    <source>
        <dbReference type="SAM" id="MobiDB-lite"/>
    </source>
</evidence>
<comment type="caution">
    <text evidence="2">The sequence shown here is derived from an EMBL/GenBank/DDBJ whole genome shotgun (WGS) entry which is preliminary data.</text>
</comment>
<sequence>MEDHNTTDNNINTTDERIFKESTSSDDTPSRQVRGPYNTKNDIKVAKMINLLQEFECMSIKVAAATLPYSTAKQRVNQWNEACNNGKDVFPGSSKKSGAKSKLNDKHTVFVFEKIHEQLTISCNDITDLLCQHFKGLNITSRAVNEHMQTKRPNLSILGAITAHGVITLSRREVCAPTNKKRKADTGTAPKKGTTRGNFMKFIKQVLTNIDAHDLRIDTLLWITLLIIEQLRLFASYHTLLS</sequence>
<accession>A0A8H7VM20</accession>
<gene>
    <name evidence="2" type="ORF">INT45_009349</name>
</gene>
<evidence type="ECO:0000313" key="3">
    <source>
        <dbReference type="Proteomes" id="UP000646827"/>
    </source>
</evidence>
<dbReference type="AlphaFoldDB" id="A0A8H7VM20"/>
<reference evidence="2 3" key="1">
    <citation type="submission" date="2020-12" db="EMBL/GenBank/DDBJ databases">
        <title>Metabolic potential, ecology and presence of endohyphal bacteria is reflected in genomic diversity of Mucoromycotina.</title>
        <authorList>
            <person name="Muszewska A."/>
            <person name="Okrasinska A."/>
            <person name="Steczkiewicz K."/>
            <person name="Drgas O."/>
            <person name="Orlowska M."/>
            <person name="Perlinska-Lenart U."/>
            <person name="Aleksandrzak-Piekarczyk T."/>
            <person name="Szatraj K."/>
            <person name="Zielenkiewicz U."/>
            <person name="Pilsyk S."/>
            <person name="Malc E."/>
            <person name="Mieczkowski P."/>
            <person name="Kruszewska J.S."/>
            <person name="Biernat P."/>
            <person name="Pawlowska J."/>
        </authorList>
    </citation>
    <scope>NUCLEOTIDE SEQUENCE [LARGE SCALE GENOMIC DNA]</scope>
    <source>
        <strain evidence="2 3">CBS 142.35</strain>
    </source>
</reference>
<proteinExistence type="predicted"/>
<feature type="region of interest" description="Disordered" evidence="1">
    <location>
        <begin position="1"/>
        <end position="37"/>
    </location>
</feature>
<dbReference type="Proteomes" id="UP000646827">
    <property type="component" value="Unassembled WGS sequence"/>
</dbReference>
<evidence type="ECO:0000313" key="2">
    <source>
        <dbReference type="EMBL" id="KAG2223897.1"/>
    </source>
</evidence>
<organism evidence="2 3">
    <name type="scientific">Circinella minor</name>
    <dbReference type="NCBI Taxonomy" id="1195481"/>
    <lineage>
        <taxon>Eukaryota</taxon>
        <taxon>Fungi</taxon>
        <taxon>Fungi incertae sedis</taxon>
        <taxon>Mucoromycota</taxon>
        <taxon>Mucoromycotina</taxon>
        <taxon>Mucoromycetes</taxon>
        <taxon>Mucorales</taxon>
        <taxon>Lichtheimiaceae</taxon>
        <taxon>Circinella</taxon>
    </lineage>
</organism>
<name>A0A8H7VM20_9FUNG</name>